<keyword evidence="2" id="KW-0472">Membrane</keyword>
<gene>
    <name evidence="3" type="ORF">CC80DRAFT_547496</name>
</gene>
<protein>
    <submittedName>
        <fullName evidence="3">Uncharacterized protein</fullName>
    </submittedName>
</protein>
<feature type="compositionally biased region" description="Basic and acidic residues" evidence="1">
    <location>
        <begin position="1"/>
        <end position="16"/>
    </location>
</feature>
<dbReference type="AlphaFoldDB" id="A0A6A5TY83"/>
<dbReference type="EMBL" id="ML976989">
    <property type="protein sequence ID" value="KAF1957601.1"/>
    <property type="molecule type" value="Genomic_DNA"/>
</dbReference>
<dbReference type="Proteomes" id="UP000800035">
    <property type="component" value="Unassembled WGS sequence"/>
</dbReference>
<organism evidence="3 4">
    <name type="scientific">Byssothecium circinans</name>
    <dbReference type="NCBI Taxonomy" id="147558"/>
    <lineage>
        <taxon>Eukaryota</taxon>
        <taxon>Fungi</taxon>
        <taxon>Dikarya</taxon>
        <taxon>Ascomycota</taxon>
        <taxon>Pezizomycotina</taxon>
        <taxon>Dothideomycetes</taxon>
        <taxon>Pleosporomycetidae</taxon>
        <taxon>Pleosporales</taxon>
        <taxon>Massarineae</taxon>
        <taxon>Massarinaceae</taxon>
        <taxon>Byssothecium</taxon>
    </lineage>
</organism>
<feature type="transmembrane region" description="Helical" evidence="2">
    <location>
        <begin position="98"/>
        <end position="122"/>
    </location>
</feature>
<keyword evidence="2" id="KW-1133">Transmembrane helix</keyword>
<proteinExistence type="predicted"/>
<evidence type="ECO:0000313" key="3">
    <source>
        <dbReference type="EMBL" id="KAF1957601.1"/>
    </source>
</evidence>
<reference evidence="3" key="1">
    <citation type="journal article" date="2020" name="Stud. Mycol.">
        <title>101 Dothideomycetes genomes: a test case for predicting lifestyles and emergence of pathogens.</title>
        <authorList>
            <person name="Haridas S."/>
            <person name="Albert R."/>
            <person name="Binder M."/>
            <person name="Bloem J."/>
            <person name="Labutti K."/>
            <person name="Salamov A."/>
            <person name="Andreopoulos B."/>
            <person name="Baker S."/>
            <person name="Barry K."/>
            <person name="Bills G."/>
            <person name="Bluhm B."/>
            <person name="Cannon C."/>
            <person name="Castanera R."/>
            <person name="Culley D."/>
            <person name="Daum C."/>
            <person name="Ezra D."/>
            <person name="Gonzalez J."/>
            <person name="Henrissat B."/>
            <person name="Kuo A."/>
            <person name="Liang C."/>
            <person name="Lipzen A."/>
            <person name="Lutzoni F."/>
            <person name="Magnuson J."/>
            <person name="Mondo S."/>
            <person name="Nolan M."/>
            <person name="Ohm R."/>
            <person name="Pangilinan J."/>
            <person name="Park H.-J."/>
            <person name="Ramirez L."/>
            <person name="Alfaro M."/>
            <person name="Sun H."/>
            <person name="Tritt A."/>
            <person name="Yoshinaga Y."/>
            <person name="Zwiers L.-H."/>
            <person name="Turgeon B."/>
            <person name="Goodwin S."/>
            <person name="Spatafora J."/>
            <person name="Crous P."/>
            <person name="Grigoriev I."/>
        </authorList>
    </citation>
    <scope>NUCLEOTIDE SEQUENCE</scope>
    <source>
        <strain evidence="3">CBS 675.92</strain>
    </source>
</reference>
<keyword evidence="4" id="KW-1185">Reference proteome</keyword>
<evidence type="ECO:0000313" key="4">
    <source>
        <dbReference type="Proteomes" id="UP000800035"/>
    </source>
</evidence>
<sequence>MNAHQAEPDSTSKDDNTLPTSPGYLFNSYTSHKIPAESESSHDNGPELHVSADGLEIAESYGAPEVVFGRQIYDYKLPYESLKGKPQKLIFGIRRRKFLLGILGLVIVAVVTTLAGIVAWLVSSRKGQTGGEGGP</sequence>
<evidence type="ECO:0000256" key="1">
    <source>
        <dbReference type="SAM" id="MobiDB-lite"/>
    </source>
</evidence>
<feature type="region of interest" description="Disordered" evidence="1">
    <location>
        <begin position="1"/>
        <end position="28"/>
    </location>
</feature>
<name>A0A6A5TY83_9PLEO</name>
<keyword evidence="2" id="KW-0812">Transmembrane</keyword>
<accession>A0A6A5TY83</accession>
<evidence type="ECO:0000256" key="2">
    <source>
        <dbReference type="SAM" id="Phobius"/>
    </source>
</evidence>